<proteinExistence type="predicted"/>
<dbReference type="InterPro" id="IPR000477">
    <property type="entry name" value="RT_dom"/>
</dbReference>
<dbReference type="Proteomes" id="UP000691718">
    <property type="component" value="Unassembled WGS sequence"/>
</dbReference>
<sequence>MENRKAVGPEEVPIEAWKALGARGVCILTNLYNRILRDRIMPDQWRLSIITPVYKGKGCVQDCGNYRGIKVTSHTIKLLERIIDTRIRQKCTVSDYQYGFQSGRGTMDPIFALRILMEKHREKNMPLHFLFVDLQKTIDCVPREMIWWALRSKLVPEIYVEIVRDMHRNSDSIVRIAVGDTTPFSITVGVNQGSVLSPYLLIVILHELSASVQKLPQPLLLMYADDIALVDGDKGRLTRRVHAWREALENGGLKLNVAKTEYMACNSTDLTSLHIGDDTVERTDNFRCFGSVLDASGDINRDIKARISAAWAKWREVTGVICDPKMPVKLKGQVYKTIIRPVLTYGSEAWPVLALRCCETGCCCMSRR</sequence>
<accession>A0A8S3XLA7</accession>
<dbReference type="Pfam" id="PF00078">
    <property type="entry name" value="RVT_1"/>
    <property type="match status" value="1"/>
</dbReference>
<name>A0A8S3XLA7_PARAO</name>
<dbReference type="CDD" id="cd01650">
    <property type="entry name" value="RT_nLTR_like"/>
    <property type="match status" value="1"/>
</dbReference>
<organism evidence="2 3">
    <name type="scientific">Parnassius apollo</name>
    <name type="common">Apollo butterfly</name>
    <name type="synonym">Papilio apollo</name>
    <dbReference type="NCBI Taxonomy" id="110799"/>
    <lineage>
        <taxon>Eukaryota</taxon>
        <taxon>Metazoa</taxon>
        <taxon>Ecdysozoa</taxon>
        <taxon>Arthropoda</taxon>
        <taxon>Hexapoda</taxon>
        <taxon>Insecta</taxon>
        <taxon>Pterygota</taxon>
        <taxon>Neoptera</taxon>
        <taxon>Endopterygota</taxon>
        <taxon>Lepidoptera</taxon>
        <taxon>Glossata</taxon>
        <taxon>Ditrysia</taxon>
        <taxon>Papilionoidea</taxon>
        <taxon>Papilionidae</taxon>
        <taxon>Parnassiinae</taxon>
        <taxon>Parnassini</taxon>
        <taxon>Parnassius</taxon>
        <taxon>Parnassius</taxon>
    </lineage>
</organism>
<evidence type="ECO:0000259" key="1">
    <source>
        <dbReference type="PROSITE" id="PS50878"/>
    </source>
</evidence>
<dbReference type="AlphaFoldDB" id="A0A8S3XLA7"/>
<evidence type="ECO:0000313" key="2">
    <source>
        <dbReference type="EMBL" id="CAG5021386.1"/>
    </source>
</evidence>
<keyword evidence="3" id="KW-1185">Reference proteome</keyword>
<evidence type="ECO:0000313" key="3">
    <source>
        <dbReference type="Proteomes" id="UP000691718"/>
    </source>
</evidence>
<dbReference type="PROSITE" id="PS50878">
    <property type="entry name" value="RT_POL"/>
    <property type="match status" value="1"/>
</dbReference>
<dbReference type="OrthoDB" id="418748at2759"/>
<dbReference type="PANTHER" id="PTHR47027:SF28">
    <property type="entry name" value="ENDONUCLEASE-REVERSE TRANSCRIPTASE"/>
    <property type="match status" value="1"/>
</dbReference>
<reference evidence="2" key="1">
    <citation type="submission" date="2021-04" db="EMBL/GenBank/DDBJ databases">
        <authorList>
            <person name="Tunstrom K."/>
        </authorList>
    </citation>
    <scope>NUCLEOTIDE SEQUENCE</scope>
</reference>
<gene>
    <name evidence="2" type="ORF">PAPOLLO_LOCUS17509</name>
</gene>
<dbReference type="EMBL" id="CAJQZP010001143">
    <property type="protein sequence ID" value="CAG5021386.1"/>
    <property type="molecule type" value="Genomic_DNA"/>
</dbReference>
<comment type="caution">
    <text evidence="2">The sequence shown here is derived from an EMBL/GenBank/DDBJ whole genome shotgun (WGS) entry which is preliminary data.</text>
</comment>
<protein>
    <submittedName>
        <fullName evidence="2">(apollo) hypothetical protein</fullName>
    </submittedName>
</protein>
<dbReference type="PANTHER" id="PTHR47027">
    <property type="entry name" value="REVERSE TRANSCRIPTASE DOMAIN-CONTAINING PROTEIN"/>
    <property type="match status" value="1"/>
</dbReference>
<feature type="domain" description="Reverse transcriptase" evidence="1">
    <location>
        <begin position="34"/>
        <end position="293"/>
    </location>
</feature>